<evidence type="ECO:0000313" key="2">
    <source>
        <dbReference type="Proteomes" id="UP000012160"/>
    </source>
</evidence>
<dbReference type="Proteomes" id="UP000012160">
    <property type="component" value="Unassembled WGS sequence"/>
</dbReference>
<evidence type="ECO:0008006" key="3">
    <source>
        <dbReference type="Google" id="ProtNLM"/>
    </source>
</evidence>
<dbReference type="RefSeq" id="WP_004485843.1">
    <property type="nucleotide sequence ID" value="NZ_AHOQ02000024.1"/>
</dbReference>
<dbReference type="InterPro" id="IPR036770">
    <property type="entry name" value="Ankyrin_rpt-contain_sf"/>
</dbReference>
<sequence>MKKKLINKKHQFIHLESFDRNLKIKFGYSEDARAEQIYSYESEEEAERSLQAYVLWKVWDLFREEDESEDQMMLRRKLLTAEANNSLRIDHKNFDKERICKAILEEDVLFLIANSNLRKIDRLANNVNLDADTALILAVKNDKIAVADYLLHSMFVDFGKKNKQGQTAWDYVYTQKDPFLGDLFLGYALTLESDEQCSRWREELGIPQKPEQNIPIAKSTSNKNGFSIDSLFNACEKKISNFVSEHANETFSAFAIDGGTLALNTIDRQNAGNEISKWKYPGFAEFSEDEGFDEDLYDEHYNLDEEEQKTSAYRIAMEEVLKKVQIGNAIASLKKSEPFFVFLREHTY</sequence>
<name>M6ULR1_9LEPT</name>
<reference evidence="1 2" key="1">
    <citation type="submission" date="2013-01" db="EMBL/GenBank/DDBJ databases">
        <authorList>
            <person name="Harkins D.M."/>
            <person name="Durkin A.S."/>
            <person name="Brinkac L.M."/>
            <person name="Haft D.H."/>
            <person name="Selengut J.D."/>
            <person name="Sanka R."/>
            <person name="DePew J."/>
            <person name="Purushe J."/>
            <person name="Matthias M.A."/>
            <person name="Vinetz J.M."/>
            <person name="Sutton G.G."/>
            <person name="Nierman W.C."/>
            <person name="Fouts D.E."/>
        </authorList>
    </citation>
    <scope>NUCLEOTIDE SEQUENCE [LARGE SCALE GENOMIC DNA]</scope>
    <source>
        <strain evidence="1 2">ZUN179</strain>
    </source>
</reference>
<proteinExistence type="predicted"/>
<evidence type="ECO:0000313" key="1">
    <source>
        <dbReference type="EMBL" id="EMO46042.1"/>
    </source>
</evidence>
<dbReference type="EMBL" id="AHOQ02000024">
    <property type="protein sequence ID" value="EMO46042.1"/>
    <property type="molecule type" value="Genomic_DNA"/>
</dbReference>
<comment type="caution">
    <text evidence="1">The sequence shown here is derived from an EMBL/GenBank/DDBJ whole genome shotgun (WGS) entry which is preliminary data.</text>
</comment>
<dbReference type="SUPFAM" id="SSF48403">
    <property type="entry name" value="Ankyrin repeat"/>
    <property type="match status" value="1"/>
</dbReference>
<dbReference type="AlphaFoldDB" id="M6ULR1"/>
<gene>
    <name evidence="1" type="ORF">LEP1GSC187_2526</name>
</gene>
<organism evidence="1 2">
    <name type="scientific">Leptospira santarosai str. ZUN179</name>
    <dbReference type="NCBI Taxonomy" id="1049985"/>
    <lineage>
        <taxon>Bacteria</taxon>
        <taxon>Pseudomonadati</taxon>
        <taxon>Spirochaetota</taxon>
        <taxon>Spirochaetia</taxon>
        <taxon>Leptospirales</taxon>
        <taxon>Leptospiraceae</taxon>
        <taxon>Leptospira</taxon>
    </lineage>
</organism>
<dbReference type="Gene3D" id="1.25.40.20">
    <property type="entry name" value="Ankyrin repeat-containing domain"/>
    <property type="match status" value="1"/>
</dbReference>
<protein>
    <recommendedName>
        <fullName evidence="3">Ankyrin repeat protein</fullName>
    </recommendedName>
</protein>
<accession>M6ULR1</accession>